<reference evidence="2 3" key="1">
    <citation type="journal article" date="2007" name="Int. J. Syst. Evol. Microbiol.">
        <title>Marixanthomonas ophiurae gen. nov., sp. nov., a marine bacterium of the family Flavobacteriaceae isolated from a deep-sea brittle star.</title>
        <authorList>
            <person name="Romanenko L.A."/>
            <person name="Uchino M."/>
            <person name="Frolova G.M."/>
            <person name="Mikhailov V.V."/>
        </authorList>
    </citation>
    <scope>NUCLEOTIDE SEQUENCE [LARGE SCALE GENOMIC DNA]</scope>
    <source>
        <strain evidence="2 3">KMM 3046</strain>
    </source>
</reference>
<name>A0A3E1Q6E3_9FLAO</name>
<evidence type="ECO:0000313" key="3">
    <source>
        <dbReference type="Proteomes" id="UP000261082"/>
    </source>
</evidence>
<dbReference type="Pfam" id="PF13924">
    <property type="entry name" value="Lipocalin_5"/>
    <property type="match status" value="1"/>
</dbReference>
<evidence type="ECO:0000259" key="1">
    <source>
        <dbReference type="Pfam" id="PF13924"/>
    </source>
</evidence>
<dbReference type="RefSeq" id="WP_117159644.1">
    <property type="nucleotide sequence ID" value="NZ_QVID01000002.1"/>
</dbReference>
<protein>
    <recommendedName>
        <fullName evidence="1">Lipocalin-like domain-containing protein</fullName>
    </recommendedName>
</protein>
<gene>
    <name evidence="2" type="ORF">DZ858_10620</name>
</gene>
<dbReference type="EMBL" id="QVID01000002">
    <property type="protein sequence ID" value="RFN57696.1"/>
    <property type="molecule type" value="Genomic_DNA"/>
</dbReference>
<organism evidence="2 3">
    <name type="scientific">Marixanthomonas ophiurae</name>
    <dbReference type="NCBI Taxonomy" id="387659"/>
    <lineage>
        <taxon>Bacteria</taxon>
        <taxon>Pseudomonadati</taxon>
        <taxon>Bacteroidota</taxon>
        <taxon>Flavobacteriia</taxon>
        <taxon>Flavobacteriales</taxon>
        <taxon>Flavobacteriaceae</taxon>
        <taxon>Marixanthomonas</taxon>
    </lineage>
</organism>
<accession>A0A3E1Q6E3</accession>
<keyword evidence="3" id="KW-1185">Reference proteome</keyword>
<proteinExistence type="predicted"/>
<evidence type="ECO:0000313" key="2">
    <source>
        <dbReference type="EMBL" id="RFN57696.1"/>
    </source>
</evidence>
<dbReference type="Proteomes" id="UP000261082">
    <property type="component" value="Unassembled WGS sequence"/>
</dbReference>
<dbReference type="AlphaFoldDB" id="A0A3E1Q6E3"/>
<comment type="caution">
    <text evidence="2">The sequence shown here is derived from an EMBL/GenBank/DDBJ whole genome shotgun (WGS) entry which is preliminary data.</text>
</comment>
<feature type="domain" description="Lipocalin-like" evidence="1">
    <location>
        <begin position="42"/>
        <end position="161"/>
    </location>
</feature>
<dbReference type="InterPro" id="IPR024311">
    <property type="entry name" value="Lipocalin-like"/>
</dbReference>
<sequence>MKLNNSLFLLVIVILIFGQSCKEAETKETQKESISDVEKLPGLWKLQAMEQKDSLGNWNEWRGGMQGYLLYDGDKNMALHLLKKDYEKTDLRFPNFTDTIAEAALKHLTGSYIYIGNYKILKGENIVEHKRLSHSNPGDWGKTVQRRFSFIGDTLIVQPVEDKNASLRLKWLKK</sequence>
<dbReference type="PROSITE" id="PS51257">
    <property type="entry name" value="PROKAR_LIPOPROTEIN"/>
    <property type="match status" value="1"/>
</dbReference>
<dbReference type="OrthoDB" id="1431762at2"/>